<evidence type="ECO:0000313" key="11">
    <source>
        <dbReference type="EMBL" id="MCW7554875.1"/>
    </source>
</evidence>
<dbReference type="Gene3D" id="2.40.110.10">
    <property type="entry name" value="Butyryl-CoA Dehydrogenase, subunit A, domain 2"/>
    <property type="match status" value="1"/>
</dbReference>
<dbReference type="InterPro" id="IPR036250">
    <property type="entry name" value="AcylCo_DH-like_C"/>
</dbReference>
<feature type="domain" description="Acyl-CoA dehydrogenase/oxidase N-terminal" evidence="9">
    <location>
        <begin position="81"/>
        <end position="159"/>
    </location>
</feature>
<dbReference type="InterPro" id="IPR046373">
    <property type="entry name" value="Acyl-CoA_Oxase/DH_mid-dom_sf"/>
</dbReference>
<dbReference type="Gene3D" id="1.10.540.10">
    <property type="entry name" value="Acyl-CoA dehydrogenase/oxidase, N-terminal domain"/>
    <property type="match status" value="1"/>
</dbReference>
<dbReference type="Pfam" id="PF00441">
    <property type="entry name" value="Acyl-CoA_dh_1"/>
    <property type="match status" value="1"/>
</dbReference>
<dbReference type="PANTHER" id="PTHR42803">
    <property type="entry name" value="ACYL-COA DEHYDROGENASE"/>
    <property type="match status" value="1"/>
</dbReference>
<dbReference type="SUPFAM" id="SSF47203">
    <property type="entry name" value="Acyl-CoA dehydrogenase C-terminal domain-like"/>
    <property type="match status" value="1"/>
</dbReference>
<dbReference type="InterPro" id="IPR009100">
    <property type="entry name" value="AcylCoA_DH/oxidase_NM_dom_sf"/>
</dbReference>
<dbReference type="InterPro" id="IPR009075">
    <property type="entry name" value="AcylCo_DH/oxidase_C"/>
</dbReference>
<evidence type="ECO:0000256" key="3">
    <source>
        <dbReference type="ARBA" id="ARBA00022630"/>
    </source>
</evidence>
<dbReference type="InterPro" id="IPR013786">
    <property type="entry name" value="AcylCoA_DH/ox_N"/>
</dbReference>
<reference evidence="11 12" key="1">
    <citation type="submission" date="2022-10" db="EMBL/GenBank/DDBJ databases">
        <title>High-quality genome sequences of two octocoral-associated bacteria, Endozoicomonas euniceicola EF212 and Endozoicomonas gorgoniicola PS125.</title>
        <authorList>
            <person name="Chiou Y.-J."/>
            <person name="Chen Y.-H."/>
        </authorList>
    </citation>
    <scope>NUCLEOTIDE SEQUENCE [LARGE SCALE GENOMIC DNA]</scope>
    <source>
        <strain evidence="11 12">PS125</strain>
    </source>
</reference>
<evidence type="ECO:0000256" key="6">
    <source>
        <dbReference type="RuleBase" id="RU362125"/>
    </source>
</evidence>
<evidence type="ECO:0000256" key="2">
    <source>
        <dbReference type="ARBA" id="ARBA00009347"/>
    </source>
</evidence>
<evidence type="ECO:0000259" key="10">
    <source>
        <dbReference type="Pfam" id="PF12806"/>
    </source>
</evidence>
<dbReference type="Pfam" id="PF12806">
    <property type="entry name" value="Acyl-CoA_dh_C"/>
    <property type="match status" value="1"/>
</dbReference>
<protein>
    <submittedName>
        <fullName evidence="11">Acyl-CoA dehydrogenase C-terminal domain-containing protein</fullName>
    </submittedName>
</protein>
<dbReference type="Gene3D" id="1.20.140.10">
    <property type="entry name" value="Butyryl-CoA Dehydrogenase, subunit A, domain 3"/>
    <property type="match status" value="1"/>
</dbReference>
<sequence>MIDYQAPLRDMRFVLYEVFDVAADWARWESLSELVDRETADAILEEGAKLVSKTLSPLYRMGDEQGCHWQDGKVSTPTGFKEAYQIYSEGGWTGLSGNPDFGGMGMPKALGAQFDEMSCGANLGFMLYPSLTSGAALAIDAHASEAIKSLYLPKMYSGEWAGTMCLTEPHAGTDLGIIRTKAVPEDDGSYRITGTKIFITGGEHDLSENIVHLVLAKLPDAPAGPKGISLFLVPKIQVNEDGSLSEANAVSCGSIEHKMGIKGASTCVMNFDGATGYLVGELNKGLNCMFTMMNYERLFVGIQGLGSAERSYQNALAYAKDRLQGRAATGAAQPEKEADSLMVHGDIRRTLMNIKALNEGGRAFSTYVGQQLDKTKFGEDDERQKAAGLVALLTPVAKAFFTDMGLECCVAGQQVLGGHGYIAEWGQEQLVRDVRITQIYEGTNGIQSLDLLGRKIAANDGAYFRLFADEVRAFINNAENSEFASALESALVQLEQSTETLLKQTTDNLNTINAACVEYLHGFAYVAYGWMWARMAEVAQAQLQTGTVDQDFYKAKIATARYFYKRLLPRSSALLAAATSGVEELYSMADEQF</sequence>
<comment type="similarity">
    <text evidence="2 6">Belongs to the acyl-CoA dehydrogenase family.</text>
</comment>
<feature type="domain" description="Acetyl-CoA dehydrogenase-like C-terminal" evidence="10">
    <location>
        <begin position="467"/>
        <end position="588"/>
    </location>
</feature>
<dbReference type="InterPro" id="IPR037069">
    <property type="entry name" value="AcylCoA_DH/ox_N_sf"/>
</dbReference>
<accession>A0ABT3MZR5</accession>
<feature type="domain" description="Acyl-CoA oxidase/dehydrogenase middle" evidence="8">
    <location>
        <begin position="164"/>
        <end position="272"/>
    </location>
</feature>
<evidence type="ECO:0000259" key="7">
    <source>
        <dbReference type="Pfam" id="PF00441"/>
    </source>
</evidence>
<comment type="caution">
    <text evidence="11">The sequence shown here is derived from an EMBL/GenBank/DDBJ whole genome shotgun (WGS) entry which is preliminary data.</text>
</comment>
<comment type="cofactor">
    <cofactor evidence="1 6">
        <name>FAD</name>
        <dbReference type="ChEBI" id="CHEBI:57692"/>
    </cofactor>
</comment>
<dbReference type="EMBL" id="JAPFCC010000001">
    <property type="protein sequence ID" value="MCW7554875.1"/>
    <property type="molecule type" value="Genomic_DNA"/>
</dbReference>
<proteinExistence type="inferred from homology"/>
<dbReference type="InterPro" id="IPR025878">
    <property type="entry name" value="Acyl-CoA_dh-like_C_dom"/>
</dbReference>
<keyword evidence="5 6" id="KW-0560">Oxidoreductase</keyword>
<evidence type="ECO:0000313" key="12">
    <source>
        <dbReference type="Proteomes" id="UP001209854"/>
    </source>
</evidence>
<gene>
    <name evidence="11" type="ORF">NX722_20090</name>
</gene>
<dbReference type="InterPro" id="IPR006091">
    <property type="entry name" value="Acyl-CoA_Oxase/DH_mid-dom"/>
</dbReference>
<evidence type="ECO:0000259" key="8">
    <source>
        <dbReference type="Pfam" id="PF02770"/>
    </source>
</evidence>
<feature type="domain" description="Acyl-CoA dehydrogenase/oxidase C-terminal" evidence="7">
    <location>
        <begin position="283"/>
        <end position="449"/>
    </location>
</feature>
<dbReference type="RefSeq" id="WP_262564638.1">
    <property type="nucleotide sequence ID" value="NZ_JAPFCC010000001.1"/>
</dbReference>
<evidence type="ECO:0000256" key="4">
    <source>
        <dbReference type="ARBA" id="ARBA00022827"/>
    </source>
</evidence>
<keyword evidence="3 6" id="KW-0285">Flavoprotein</keyword>
<evidence type="ECO:0000256" key="5">
    <source>
        <dbReference type="ARBA" id="ARBA00023002"/>
    </source>
</evidence>
<organism evidence="11 12">
    <name type="scientific">Endozoicomonas gorgoniicola</name>
    <dbReference type="NCBI Taxonomy" id="1234144"/>
    <lineage>
        <taxon>Bacteria</taxon>
        <taxon>Pseudomonadati</taxon>
        <taxon>Pseudomonadota</taxon>
        <taxon>Gammaproteobacteria</taxon>
        <taxon>Oceanospirillales</taxon>
        <taxon>Endozoicomonadaceae</taxon>
        <taxon>Endozoicomonas</taxon>
    </lineage>
</organism>
<dbReference type="Pfam" id="PF02770">
    <property type="entry name" value="Acyl-CoA_dh_M"/>
    <property type="match status" value="1"/>
</dbReference>
<evidence type="ECO:0000256" key="1">
    <source>
        <dbReference type="ARBA" id="ARBA00001974"/>
    </source>
</evidence>
<evidence type="ECO:0000259" key="9">
    <source>
        <dbReference type="Pfam" id="PF02771"/>
    </source>
</evidence>
<keyword evidence="12" id="KW-1185">Reference proteome</keyword>
<dbReference type="PANTHER" id="PTHR42803:SF1">
    <property type="entry name" value="BROAD-SPECIFICITY LINEAR ACYL-COA DEHYDROGENASE FADE5"/>
    <property type="match status" value="1"/>
</dbReference>
<dbReference type="SUPFAM" id="SSF56645">
    <property type="entry name" value="Acyl-CoA dehydrogenase NM domain-like"/>
    <property type="match status" value="1"/>
</dbReference>
<dbReference type="Pfam" id="PF02771">
    <property type="entry name" value="Acyl-CoA_dh_N"/>
    <property type="match status" value="1"/>
</dbReference>
<keyword evidence="4 6" id="KW-0274">FAD</keyword>
<name>A0ABT3MZR5_9GAMM</name>
<dbReference type="Proteomes" id="UP001209854">
    <property type="component" value="Unassembled WGS sequence"/>
</dbReference>
<dbReference type="InterPro" id="IPR052166">
    <property type="entry name" value="Diverse_Acyl-CoA_DH"/>
</dbReference>